<dbReference type="EMBL" id="BSYJ01000008">
    <property type="protein sequence ID" value="GMG88698.1"/>
    <property type="molecule type" value="Genomic_DNA"/>
</dbReference>
<feature type="chain" id="PRO_5045554664" evidence="1">
    <location>
        <begin position="19"/>
        <end position="159"/>
    </location>
</feature>
<proteinExistence type="predicted"/>
<feature type="signal peptide" evidence="1">
    <location>
        <begin position="1"/>
        <end position="18"/>
    </location>
</feature>
<protein>
    <submittedName>
        <fullName evidence="2">Uncharacterized protein</fullName>
    </submittedName>
</protein>
<reference evidence="2 3" key="1">
    <citation type="submission" date="2023-04" db="EMBL/GenBank/DDBJ databases">
        <title>Marinobulbifer ophiurae gen. nov., sp. Nov., isolate from tissue of brittle star Ophioplocus japonicus.</title>
        <authorList>
            <person name="Kawano K."/>
            <person name="Sawayama S."/>
            <person name="Nakagawa S."/>
        </authorList>
    </citation>
    <scope>NUCLEOTIDE SEQUENCE [LARGE SCALE GENOMIC DNA]</scope>
    <source>
        <strain evidence="2 3">NKW57</strain>
    </source>
</reference>
<dbReference type="InterPro" id="IPR039366">
    <property type="entry name" value="Pilotin"/>
</dbReference>
<dbReference type="Pfam" id="PF09619">
    <property type="entry name" value="YscW"/>
    <property type="match status" value="1"/>
</dbReference>
<sequence length="159" mass="17394">MGALVVGALLSGAFVANAAPAGGKVTGTAACKDRVAKLPEGARFHVQLLDVSQGMIPAREIASHELVNVKKTPIQFTMMFDPRLIQENHSYAVVASIYKGDTLLYRTVEEYRVLTKGAGNEVDVMLSMTREPGAVPKPRLRPRKREKVAMLLDDVFWKS</sequence>
<dbReference type="InterPro" id="IPR053196">
    <property type="entry name" value="Lipoprotein_YbaY-like"/>
</dbReference>
<keyword evidence="3" id="KW-1185">Reference proteome</keyword>
<keyword evidence="1" id="KW-0732">Signal</keyword>
<accession>A0ABQ6M2Z5</accession>
<evidence type="ECO:0000313" key="2">
    <source>
        <dbReference type="EMBL" id="GMG88698.1"/>
    </source>
</evidence>
<dbReference type="Proteomes" id="UP001224392">
    <property type="component" value="Unassembled WGS sequence"/>
</dbReference>
<name>A0ABQ6M2Z5_9GAMM</name>
<evidence type="ECO:0000313" key="3">
    <source>
        <dbReference type="Proteomes" id="UP001224392"/>
    </source>
</evidence>
<evidence type="ECO:0000256" key="1">
    <source>
        <dbReference type="SAM" id="SignalP"/>
    </source>
</evidence>
<comment type="caution">
    <text evidence="2">The sequence shown here is derived from an EMBL/GenBank/DDBJ whole genome shotgun (WGS) entry which is preliminary data.</text>
</comment>
<organism evidence="2 3">
    <name type="scientific">Biformimicrobium ophioploci</name>
    <dbReference type="NCBI Taxonomy" id="3036711"/>
    <lineage>
        <taxon>Bacteria</taxon>
        <taxon>Pseudomonadati</taxon>
        <taxon>Pseudomonadota</taxon>
        <taxon>Gammaproteobacteria</taxon>
        <taxon>Cellvibrionales</taxon>
        <taxon>Microbulbiferaceae</taxon>
        <taxon>Biformimicrobium</taxon>
    </lineage>
</organism>
<gene>
    <name evidence="2" type="ORF">MNKW57_30190</name>
</gene>
<dbReference type="PANTHER" id="PTHR38013:SF1">
    <property type="entry name" value="GLYCOPROTEIN_POLYSACCHARIDE METABOLISM"/>
    <property type="match status" value="1"/>
</dbReference>
<dbReference type="PANTHER" id="PTHR38013">
    <property type="entry name" value="GLYCOPROTEIN/POLYSACCHARIDE METABOLISM"/>
    <property type="match status" value="1"/>
</dbReference>